<accession>A0ABN8SAP0</accession>
<organism evidence="1 2">
    <name type="scientific">Porites lobata</name>
    <dbReference type="NCBI Taxonomy" id="104759"/>
    <lineage>
        <taxon>Eukaryota</taxon>
        <taxon>Metazoa</taxon>
        <taxon>Cnidaria</taxon>
        <taxon>Anthozoa</taxon>
        <taxon>Hexacorallia</taxon>
        <taxon>Scleractinia</taxon>
        <taxon>Fungiina</taxon>
        <taxon>Poritidae</taxon>
        <taxon>Porites</taxon>
    </lineage>
</organism>
<name>A0ABN8SAP0_9CNID</name>
<keyword evidence="2" id="KW-1185">Reference proteome</keyword>
<protein>
    <submittedName>
        <fullName evidence="1">Uncharacterized protein</fullName>
    </submittedName>
</protein>
<dbReference type="Proteomes" id="UP001159405">
    <property type="component" value="Unassembled WGS sequence"/>
</dbReference>
<dbReference type="EMBL" id="CALNXK010000652">
    <property type="protein sequence ID" value="CAH3188782.1"/>
    <property type="molecule type" value="Genomic_DNA"/>
</dbReference>
<gene>
    <name evidence="1" type="ORF">PLOB_00041589</name>
</gene>
<evidence type="ECO:0000313" key="1">
    <source>
        <dbReference type="EMBL" id="CAH3188782.1"/>
    </source>
</evidence>
<feature type="non-terminal residue" evidence="1">
    <location>
        <position position="1"/>
    </location>
</feature>
<proteinExistence type="predicted"/>
<feature type="non-terminal residue" evidence="1">
    <location>
        <position position="118"/>
    </location>
</feature>
<comment type="caution">
    <text evidence="1">The sequence shown here is derived from an EMBL/GenBank/DDBJ whole genome shotgun (WGS) entry which is preliminary data.</text>
</comment>
<sequence>GNTNNLKRTWQGINDLINRKTKNTKVIMKMKHSQTQEISHDPLVNANILNSHFASIGNRLASELPNSNRHFSDYLPRTTYSGSFVFETVLPSEIELEIIMAPSNKAHGLYSGPIRPLK</sequence>
<evidence type="ECO:0000313" key="2">
    <source>
        <dbReference type="Proteomes" id="UP001159405"/>
    </source>
</evidence>
<reference evidence="1 2" key="1">
    <citation type="submission" date="2022-05" db="EMBL/GenBank/DDBJ databases">
        <authorList>
            <consortium name="Genoscope - CEA"/>
            <person name="William W."/>
        </authorList>
    </citation>
    <scope>NUCLEOTIDE SEQUENCE [LARGE SCALE GENOMIC DNA]</scope>
</reference>